<feature type="transmembrane region" description="Helical" evidence="1">
    <location>
        <begin position="355"/>
        <end position="372"/>
    </location>
</feature>
<organism evidence="2 3">
    <name type="scientific">Antrihabitans cavernicola</name>
    <dbReference type="NCBI Taxonomy" id="2495913"/>
    <lineage>
        <taxon>Bacteria</taxon>
        <taxon>Bacillati</taxon>
        <taxon>Actinomycetota</taxon>
        <taxon>Actinomycetes</taxon>
        <taxon>Mycobacteriales</taxon>
        <taxon>Nocardiaceae</taxon>
        <taxon>Antrihabitans</taxon>
    </lineage>
</organism>
<proteinExistence type="predicted"/>
<feature type="transmembrane region" description="Helical" evidence="1">
    <location>
        <begin position="14"/>
        <end position="33"/>
    </location>
</feature>
<accession>A0A5A7SHH7</accession>
<feature type="transmembrane region" description="Helical" evidence="1">
    <location>
        <begin position="135"/>
        <end position="152"/>
    </location>
</feature>
<dbReference type="EMBL" id="VLNY01000001">
    <property type="protein sequence ID" value="KAA0024612.1"/>
    <property type="molecule type" value="Genomic_DNA"/>
</dbReference>
<feature type="transmembrane region" description="Helical" evidence="1">
    <location>
        <begin position="326"/>
        <end position="343"/>
    </location>
</feature>
<feature type="transmembrane region" description="Helical" evidence="1">
    <location>
        <begin position="433"/>
        <end position="451"/>
    </location>
</feature>
<protein>
    <recommendedName>
        <fullName evidence="4">YfhO family protein</fullName>
    </recommendedName>
</protein>
<feature type="transmembrane region" description="Helical" evidence="1">
    <location>
        <begin position="190"/>
        <end position="216"/>
    </location>
</feature>
<keyword evidence="1" id="KW-0472">Membrane</keyword>
<dbReference type="RefSeq" id="WP_149428387.1">
    <property type="nucleotide sequence ID" value="NZ_VLNY01000001.1"/>
</dbReference>
<feature type="transmembrane region" description="Helical" evidence="1">
    <location>
        <begin position="158"/>
        <end position="178"/>
    </location>
</feature>
<dbReference type="Proteomes" id="UP000322244">
    <property type="component" value="Unassembled WGS sequence"/>
</dbReference>
<feature type="transmembrane region" description="Helical" evidence="1">
    <location>
        <begin position="406"/>
        <end position="426"/>
    </location>
</feature>
<dbReference type="OrthoDB" id="3752109at2"/>
<evidence type="ECO:0008006" key="4">
    <source>
        <dbReference type="Google" id="ProtNLM"/>
    </source>
</evidence>
<keyword evidence="1" id="KW-0812">Transmembrane</keyword>
<feature type="transmembrane region" description="Helical" evidence="1">
    <location>
        <begin position="103"/>
        <end position="123"/>
    </location>
</feature>
<dbReference type="AlphaFoldDB" id="A0A5A7SHH7"/>
<evidence type="ECO:0000313" key="3">
    <source>
        <dbReference type="Proteomes" id="UP000322244"/>
    </source>
</evidence>
<feature type="transmembrane region" description="Helical" evidence="1">
    <location>
        <begin position="701"/>
        <end position="719"/>
    </location>
</feature>
<sequence length="744" mass="79500">MISTRHTSTRTQRWAWGAAVAAVVCIGFGALLLHDHRYFYLDDSESGAVGNWIQLGHILRSGHFPSLVLDQWMSGNYPVEGQGGLWNPVQMLINFIAPSVDDMALLAAGVKLFFSIVLGWGIFRVANEYGAHPAWAAVAGASAPFAGFTLYFEQTSWVTSLIGAAWVIQGWASGIRYARGKSGPIPMFVFLYLAISVGYVHAALMAGVVTACLMVGEGVYSGKWLPSLRVATVGAAAAAAGAITFLPGVLTSAVTWRTGADGVYNDNFLTAPWSETITASIPTSVTSIESWSGETTVAPITYIAWFAVPALAFVAWKSIGPAMRELTAPLAVLVCVLLFTAGPSDIGQIRWPARVLPFVALAALILIAVVVSRFGTLRPLKPRLLAAGLIIVVLVLRAGSSGPQFMGRHLVAGLAMVAAGVVALYFAKRFGAAGIAGVLLISIVPVALYQVSTYTPVLINWQLPQSQSAAKAGFPDYQGTTLQLGDRSLIRMGPHSREIPWQSQVYGNYAKDLNLSYANAYTPVGHQAFGTLLCMGFDGSTCKDAYKRAFTVDRYTGRTFVDLMQVDRVVLQKKQYPFADRKPAPLGWKWVTPPLEAGKFTYVLERVDGPVSGKGNRIATTVNAQATPISSDANHEHATVSSPTGGSVVFSRLAWPGYTATLNGKPLTTKGLGDTFLYVDLPPGTRDADLAITFRPPGQRIGLAGIAAGLVVVAALTVIDFRQRRRTRRTPESAPAPVPTEPIG</sequence>
<feature type="transmembrane region" description="Helical" evidence="1">
    <location>
        <begin position="384"/>
        <end position="400"/>
    </location>
</feature>
<evidence type="ECO:0000256" key="1">
    <source>
        <dbReference type="SAM" id="Phobius"/>
    </source>
</evidence>
<reference evidence="2 3" key="1">
    <citation type="submission" date="2019-07" db="EMBL/GenBank/DDBJ databases">
        <title>Rhodococcus cavernicolus sp. nov., isolated from a cave.</title>
        <authorList>
            <person name="Lee S.D."/>
        </authorList>
    </citation>
    <scope>NUCLEOTIDE SEQUENCE [LARGE SCALE GENOMIC DNA]</scope>
    <source>
        <strain evidence="2 3">C1-24</strain>
    </source>
</reference>
<keyword evidence="1" id="KW-1133">Transmembrane helix</keyword>
<comment type="caution">
    <text evidence="2">The sequence shown here is derived from an EMBL/GenBank/DDBJ whole genome shotgun (WGS) entry which is preliminary data.</text>
</comment>
<evidence type="ECO:0000313" key="2">
    <source>
        <dbReference type="EMBL" id="KAA0024612.1"/>
    </source>
</evidence>
<keyword evidence="3" id="KW-1185">Reference proteome</keyword>
<name>A0A5A7SHH7_9NOCA</name>
<gene>
    <name evidence="2" type="ORF">FOY51_01265</name>
</gene>